<dbReference type="SUPFAM" id="SSF82693">
    <property type="entry name" value="Multidrug efflux transporter AcrB pore domain, PN1, PN2, PC1 and PC2 subdomains"/>
    <property type="match status" value="3"/>
</dbReference>
<name>A0A7Y6Q9X8_9HYPH</name>
<evidence type="ECO:0000313" key="2">
    <source>
        <dbReference type="EMBL" id="NVD41742.1"/>
    </source>
</evidence>
<keyword evidence="3" id="KW-1185">Reference proteome</keyword>
<feature type="transmembrane region" description="Helical" evidence="1">
    <location>
        <begin position="360"/>
        <end position="376"/>
    </location>
</feature>
<feature type="transmembrane region" description="Helical" evidence="1">
    <location>
        <begin position="965"/>
        <end position="992"/>
    </location>
</feature>
<feature type="transmembrane region" description="Helical" evidence="1">
    <location>
        <begin position="382"/>
        <end position="400"/>
    </location>
</feature>
<keyword evidence="1" id="KW-1133">Transmembrane helix</keyword>
<dbReference type="RefSeq" id="WP_176355113.1">
    <property type="nucleotide sequence ID" value="NZ_JABWDU010000006.1"/>
</dbReference>
<dbReference type="AlphaFoldDB" id="A0A7Y6Q9X8"/>
<dbReference type="GO" id="GO:0005886">
    <property type="term" value="C:plasma membrane"/>
    <property type="evidence" value="ECO:0007669"/>
    <property type="project" value="TreeGrafter"/>
</dbReference>
<evidence type="ECO:0000313" key="3">
    <source>
        <dbReference type="Proteomes" id="UP000520198"/>
    </source>
</evidence>
<feature type="transmembrane region" description="Helical" evidence="1">
    <location>
        <begin position="12"/>
        <end position="32"/>
    </location>
</feature>
<dbReference type="Gene3D" id="3.30.70.1320">
    <property type="entry name" value="Multidrug efflux transporter AcrB pore domain like"/>
    <property type="match status" value="1"/>
</dbReference>
<feature type="transmembrane region" description="Helical" evidence="1">
    <location>
        <begin position="864"/>
        <end position="888"/>
    </location>
</feature>
<organism evidence="2 3">
    <name type="scientific">Ensifer oleiphilus</name>
    <dbReference type="NCBI Taxonomy" id="2742698"/>
    <lineage>
        <taxon>Bacteria</taxon>
        <taxon>Pseudomonadati</taxon>
        <taxon>Pseudomonadota</taxon>
        <taxon>Alphaproteobacteria</taxon>
        <taxon>Hyphomicrobiales</taxon>
        <taxon>Rhizobiaceae</taxon>
        <taxon>Sinorhizobium/Ensifer group</taxon>
        <taxon>Ensifer</taxon>
    </lineage>
</organism>
<keyword evidence="1" id="KW-0812">Transmembrane</keyword>
<dbReference type="SUPFAM" id="SSF82714">
    <property type="entry name" value="Multidrug efflux transporter AcrB TolC docking domain, DN and DC subdomains"/>
    <property type="match status" value="2"/>
</dbReference>
<comment type="caution">
    <text evidence="2">The sequence shown here is derived from an EMBL/GenBank/DDBJ whole genome shotgun (WGS) entry which is preliminary data.</text>
</comment>
<dbReference type="PRINTS" id="PR00702">
    <property type="entry name" value="ACRIFLAVINRP"/>
</dbReference>
<dbReference type="EMBL" id="JABWDU010000006">
    <property type="protein sequence ID" value="NVD41742.1"/>
    <property type="molecule type" value="Genomic_DNA"/>
</dbReference>
<dbReference type="PANTHER" id="PTHR32063">
    <property type="match status" value="1"/>
</dbReference>
<dbReference type="Gene3D" id="3.30.2090.10">
    <property type="entry name" value="Multidrug efflux transporter AcrB TolC docking domain, DN and DC subdomains"/>
    <property type="match status" value="2"/>
</dbReference>
<feature type="transmembrane region" description="Helical" evidence="1">
    <location>
        <begin position="523"/>
        <end position="546"/>
    </location>
</feature>
<reference evidence="2 3" key="1">
    <citation type="submission" date="2020-06" db="EMBL/GenBank/DDBJ databases">
        <authorList>
            <person name="Grouzdev D.S."/>
        </authorList>
    </citation>
    <scope>NUCLEOTIDE SEQUENCE [LARGE SCALE GENOMIC DNA]</scope>
    <source>
        <strain evidence="2 3">HO-A22</strain>
    </source>
</reference>
<feature type="transmembrane region" description="Helical" evidence="1">
    <location>
        <begin position="333"/>
        <end position="353"/>
    </location>
</feature>
<dbReference type="Gene3D" id="1.20.1640.10">
    <property type="entry name" value="Multidrug efflux transporter AcrB transmembrane domain"/>
    <property type="match status" value="2"/>
</dbReference>
<feature type="transmembrane region" description="Helical" evidence="1">
    <location>
        <begin position="894"/>
        <end position="917"/>
    </location>
</feature>
<dbReference type="Gene3D" id="3.30.70.1440">
    <property type="entry name" value="Multidrug efflux transporter AcrB pore domain"/>
    <property type="match status" value="1"/>
</dbReference>
<sequence>MTSNISAWAIRKPVPTIVLFVVLTLVGIASFLRLPVNANPSVSFPVVTVTITQPSAQPAEMETQVTRRVEGVAAGLVAVNHIRSTVANGISTTTVEFKIGTDPDRAANDVREAVAQIRSDLPQSIQEPVVSRVDVDGSAIIYYTVRAPDMSAVELSWFVDDTLNSELLTLPGVQKVQRLGGVNREVRVSLDPERLLALGVTADQVNTAMRELNTNVPSGRGEIGGREQSIRTIGSATSVEELSRLSIPISGGRWVQLSDVAKIEDTSSEPRNFARLDGEPVVSFSVSRSKGASDTVVADRVAARLAEIQARTPGIEIKELISLVEYTKESYDAAVTALLEGAALTVVVVFAFLRNWRATLISALAMPLSILPTFMVMDLLGFTLNSISLLALTLVIGILVDDAIVEIENIERHVDMGKRPFLAAIDAADAIGLAIVATTLTIVAVFAPVSFIGGAVGQYFKQFGLTVAIAVLFSLAVARLLTPLMAAYLLRPKAGHGHEVKRSRIGDGYVRVLGWTLDHRKTALSIVALIFVGSIALLTMLPTGFLPTSDSNLSTLKVTLPPGTRLEETARFSDELTRKIRQSPEVDSVLATADNLNKVDLLIKLRPRKERELDRKSFELSLRPLLAETPDIQATFASEQGAKDLSIYLTSDDAEALTQAVRQLENEMRAMPGLVNVQSTEPLLSPELLVKPRLDEAARLGVSVTSIGTVARIATMGDSESNSARFNLGNRQVPIRVMLDETARADFDTLRNLRVGTNSGKLVPLTSVADISFGAEEGSVERLNRKRLMAVEANLNGITLGTAFEAVSALPAMTKMPAGVSQANYGEAEYMSEMFRNFALALLAGILMVAAVLVLLFKDFLQPVTILIALPLSIGGAALALILFGAALDLSSTIGILMLMGIVCKNSILLVDHAIVCRNEGADRRAALMTAGTTRARPIIMTTIAMVAGMVPAAIGVGADAAFRAPMAIAVIGGLITSTMLSLVFVPVMFTVMDDVSVRLGRWLKRLSSVTDEDKIADAARSGNPIPSGSPH</sequence>
<dbReference type="InterPro" id="IPR027463">
    <property type="entry name" value="AcrB_DN_DC_subdom"/>
</dbReference>
<accession>A0A7Y6Q9X8</accession>
<dbReference type="Proteomes" id="UP000520198">
    <property type="component" value="Unassembled WGS sequence"/>
</dbReference>
<feature type="transmembrane region" description="Helical" evidence="1">
    <location>
        <begin position="421"/>
        <end position="447"/>
    </location>
</feature>
<dbReference type="Pfam" id="PF00873">
    <property type="entry name" value="ACR_tran"/>
    <property type="match status" value="1"/>
</dbReference>
<feature type="transmembrane region" description="Helical" evidence="1">
    <location>
        <begin position="938"/>
        <end position="959"/>
    </location>
</feature>
<feature type="transmembrane region" description="Helical" evidence="1">
    <location>
        <begin position="838"/>
        <end position="857"/>
    </location>
</feature>
<dbReference type="GO" id="GO:0042910">
    <property type="term" value="F:xenobiotic transmembrane transporter activity"/>
    <property type="evidence" value="ECO:0007669"/>
    <property type="project" value="TreeGrafter"/>
</dbReference>
<dbReference type="InterPro" id="IPR001036">
    <property type="entry name" value="Acrflvin-R"/>
</dbReference>
<dbReference type="Gene3D" id="3.30.70.1430">
    <property type="entry name" value="Multidrug efflux transporter AcrB pore domain"/>
    <property type="match status" value="2"/>
</dbReference>
<keyword evidence="1" id="KW-0472">Membrane</keyword>
<dbReference type="SUPFAM" id="SSF82866">
    <property type="entry name" value="Multidrug efflux transporter AcrB transmembrane domain"/>
    <property type="match status" value="2"/>
</dbReference>
<feature type="transmembrane region" description="Helical" evidence="1">
    <location>
        <begin position="459"/>
        <end position="481"/>
    </location>
</feature>
<gene>
    <name evidence="2" type="ORF">HT585_23000</name>
</gene>
<proteinExistence type="predicted"/>
<evidence type="ECO:0000256" key="1">
    <source>
        <dbReference type="SAM" id="Phobius"/>
    </source>
</evidence>
<dbReference type="PANTHER" id="PTHR32063:SF77">
    <property type="entry name" value="ACR FAMILY TRANSPORT PROTEIN"/>
    <property type="match status" value="1"/>
</dbReference>
<protein>
    <submittedName>
        <fullName evidence="2">Efflux RND transporter permease subunit</fullName>
    </submittedName>
</protein>